<keyword evidence="11" id="KW-0508">mRNA splicing</keyword>
<dbReference type="PANTHER" id="PTHR46837:SF5">
    <property type="entry name" value="PROTEIN MLN51 HOMOLOG"/>
    <property type="match status" value="1"/>
</dbReference>
<feature type="compositionally biased region" description="Low complexity" evidence="13">
    <location>
        <begin position="655"/>
        <end position="675"/>
    </location>
</feature>
<dbReference type="GO" id="GO:0003729">
    <property type="term" value="F:mRNA binding"/>
    <property type="evidence" value="ECO:0007669"/>
    <property type="project" value="InterPro"/>
</dbReference>
<comment type="similarity">
    <text evidence="3">Belongs to the CASC3 family.</text>
</comment>
<evidence type="ECO:0000256" key="3">
    <source>
        <dbReference type="ARBA" id="ARBA00009548"/>
    </source>
</evidence>
<feature type="region of interest" description="Disordered" evidence="13">
    <location>
        <begin position="223"/>
        <end position="364"/>
    </location>
</feature>
<evidence type="ECO:0000259" key="14">
    <source>
        <dbReference type="SMART" id="SM01044"/>
    </source>
</evidence>
<keyword evidence="16" id="KW-1185">Reference proteome</keyword>
<comment type="subcellular location">
    <subcellularLocation>
        <location evidence="2">Cytoplasm</location>
    </subcellularLocation>
    <subcellularLocation>
        <location evidence="1">Nucleus</location>
    </subcellularLocation>
</comment>
<evidence type="ECO:0000256" key="13">
    <source>
        <dbReference type="SAM" id="MobiDB-lite"/>
    </source>
</evidence>
<dbReference type="GO" id="GO:0008380">
    <property type="term" value="P:RNA splicing"/>
    <property type="evidence" value="ECO:0007669"/>
    <property type="project" value="UniProtKB-KW"/>
</dbReference>
<reference evidence="15" key="1">
    <citation type="journal article" date="2017" name="Gigascience">
        <title>The genome draft of coconut (Cocos nucifera).</title>
        <authorList>
            <person name="Xiao Y."/>
            <person name="Xu P."/>
            <person name="Fan H."/>
            <person name="Baudouin L."/>
            <person name="Xia W."/>
            <person name="Bocs S."/>
            <person name="Xu J."/>
            <person name="Li Q."/>
            <person name="Guo A."/>
            <person name="Zhou L."/>
            <person name="Li J."/>
            <person name="Wu Y."/>
            <person name="Ma Z."/>
            <person name="Armero A."/>
            <person name="Issali A.E."/>
            <person name="Liu N."/>
            <person name="Peng M."/>
            <person name="Yang Y."/>
        </authorList>
    </citation>
    <scope>NUCLEOTIDE SEQUENCE</scope>
    <source>
        <tissue evidence="15">Spear leaf of Hainan Tall coconut</tissue>
    </source>
</reference>
<evidence type="ECO:0000313" key="15">
    <source>
        <dbReference type="EMBL" id="KAG1367616.1"/>
    </source>
</evidence>
<evidence type="ECO:0000256" key="11">
    <source>
        <dbReference type="ARBA" id="ARBA00023187"/>
    </source>
</evidence>
<keyword evidence="12" id="KW-0539">Nucleus</keyword>
<dbReference type="SMART" id="SM01044">
    <property type="entry name" value="Btz"/>
    <property type="match status" value="1"/>
</dbReference>
<evidence type="ECO:0000256" key="12">
    <source>
        <dbReference type="ARBA" id="ARBA00023242"/>
    </source>
</evidence>
<keyword evidence="6" id="KW-0507">mRNA processing</keyword>
<comment type="caution">
    <text evidence="15">The sequence shown here is derived from an EMBL/GenBank/DDBJ whole genome shotgun (WGS) entry which is preliminary data.</text>
</comment>
<keyword evidence="7" id="KW-0509">mRNA transport</keyword>
<name>A0A8K0NBA3_COCNU</name>
<feature type="compositionally biased region" description="Low complexity" evidence="13">
    <location>
        <begin position="500"/>
        <end position="517"/>
    </location>
</feature>
<dbReference type="AlphaFoldDB" id="A0A8K0NBA3"/>
<organism evidence="15 16">
    <name type="scientific">Cocos nucifera</name>
    <name type="common">Coconut palm</name>
    <dbReference type="NCBI Taxonomy" id="13894"/>
    <lineage>
        <taxon>Eukaryota</taxon>
        <taxon>Viridiplantae</taxon>
        <taxon>Streptophyta</taxon>
        <taxon>Embryophyta</taxon>
        <taxon>Tracheophyta</taxon>
        <taxon>Spermatophyta</taxon>
        <taxon>Magnoliopsida</taxon>
        <taxon>Liliopsida</taxon>
        <taxon>Arecaceae</taxon>
        <taxon>Arecoideae</taxon>
        <taxon>Cocoseae</taxon>
        <taxon>Attaleinae</taxon>
        <taxon>Cocos</taxon>
    </lineage>
</organism>
<keyword evidence="4" id="KW-0813">Transport</keyword>
<dbReference type="Pfam" id="PF09405">
    <property type="entry name" value="Btz"/>
    <property type="match status" value="1"/>
</dbReference>
<feature type="compositionally biased region" description="Basic and acidic residues" evidence="13">
    <location>
        <begin position="108"/>
        <end position="135"/>
    </location>
</feature>
<keyword evidence="8" id="KW-0810">Translation regulation</keyword>
<dbReference type="GO" id="GO:0000184">
    <property type="term" value="P:nuclear-transcribed mRNA catabolic process, nonsense-mediated decay"/>
    <property type="evidence" value="ECO:0007669"/>
    <property type="project" value="UniProtKB-KW"/>
</dbReference>
<feature type="compositionally biased region" description="Polar residues" evidence="13">
    <location>
        <begin position="289"/>
        <end position="320"/>
    </location>
</feature>
<evidence type="ECO:0000256" key="7">
    <source>
        <dbReference type="ARBA" id="ARBA00022816"/>
    </source>
</evidence>
<dbReference type="OrthoDB" id="660348at2759"/>
<feature type="region of interest" description="Disordered" evidence="13">
    <location>
        <begin position="1"/>
        <end position="136"/>
    </location>
</feature>
<feature type="region of interest" description="Disordered" evidence="13">
    <location>
        <begin position="491"/>
        <end position="549"/>
    </location>
</feature>
<dbReference type="PANTHER" id="PTHR46837">
    <property type="entry name" value="PROTEIN MLN51 HOMOLOG"/>
    <property type="match status" value="1"/>
</dbReference>
<dbReference type="InterPro" id="IPR018545">
    <property type="entry name" value="Btz_dom"/>
</dbReference>
<proteinExistence type="inferred from homology"/>
<evidence type="ECO:0000256" key="9">
    <source>
        <dbReference type="ARBA" id="ARBA00022884"/>
    </source>
</evidence>
<keyword evidence="9" id="KW-0694">RNA-binding</keyword>
<evidence type="ECO:0000313" key="16">
    <source>
        <dbReference type="Proteomes" id="UP000797356"/>
    </source>
</evidence>
<feature type="compositionally biased region" description="Polar residues" evidence="13">
    <location>
        <begin position="346"/>
        <end position="364"/>
    </location>
</feature>
<dbReference type="InterPro" id="IPR044796">
    <property type="entry name" value="MLN51_plant"/>
</dbReference>
<protein>
    <submittedName>
        <fullName evidence="15">Protein MLN51</fullName>
    </submittedName>
</protein>
<keyword evidence="5" id="KW-0963">Cytoplasm</keyword>
<evidence type="ECO:0000256" key="8">
    <source>
        <dbReference type="ARBA" id="ARBA00022845"/>
    </source>
</evidence>
<feature type="compositionally biased region" description="Basic residues" evidence="13">
    <location>
        <begin position="228"/>
        <end position="241"/>
    </location>
</feature>
<evidence type="ECO:0000256" key="6">
    <source>
        <dbReference type="ARBA" id="ARBA00022664"/>
    </source>
</evidence>
<reference evidence="15" key="2">
    <citation type="submission" date="2019-07" db="EMBL/GenBank/DDBJ databases">
        <authorList>
            <person name="Yang Y."/>
            <person name="Bocs S."/>
            <person name="Baudouin L."/>
        </authorList>
    </citation>
    <scope>NUCLEOTIDE SEQUENCE</scope>
    <source>
        <tissue evidence="15">Spear leaf of Hainan Tall coconut</tissue>
    </source>
</reference>
<dbReference type="GO" id="GO:0035145">
    <property type="term" value="C:exon-exon junction complex"/>
    <property type="evidence" value="ECO:0007669"/>
    <property type="project" value="InterPro"/>
</dbReference>
<evidence type="ECO:0000256" key="2">
    <source>
        <dbReference type="ARBA" id="ARBA00004496"/>
    </source>
</evidence>
<feature type="compositionally biased region" description="Basic and acidic residues" evidence="13">
    <location>
        <begin position="15"/>
        <end position="27"/>
    </location>
</feature>
<dbReference type="GO" id="GO:0051028">
    <property type="term" value="P:mRNA transport"/>
    <property type="evidence" value="ECO:0007669"/>
    <property type="project" value="UniProtKB-KW"/>
</dbReference>
<dbReference type="GO" id="GO:0006417">
    <property type="term" value="P:regulation of translation"/>
    <property type="evidence" value="ECO:0007669"/>
    <property type="project" value="UniProtKB-KW"/>
</dbReference>
<keyword evidence="10" id="KW-0866">Nonsense-mediated mRNA decay</keyword>
<accession>A0A8K0NBA3</accession>
<dbReference type="EMBL" id="CM017885">
    <property type="protein sequence ID" value="KAG1367616.1"/>
    <property type="molecule type" value="Genomic_DNA"/>
</dbReference>
<feature type="domain" description="Btz" evidence="14">
    <location>
        <begin position="107"/>
        <end position="239"/>
    </location>
</feature>
<dbReference type="GO" id="GO:0006397">
    <property type="term" value="P:mRNA processing"/>
    <property type="evidence" value="ECO:0007669"/>
    <property type="project" value="UniProtKB-KW"/>
</dbReference>
<evidence type="ECO:0000256" key="1">
    <source>
        <dbReference type="ARBA" id="ARBA00004123"/>
    </source>
</evidence>
<dbReference type="GO" id="GO:0005737">
    <property type="term" value="C:cytoplasm"/>
    <property type="evidence" value="ECO:0007669"/>
    <property type="project" value="UniProtKB-SubCell"/>
</dbReference>
<feature type="compositionally biased region" description="Acidic residues" evidence="13">
    <location>
        <begin position="45"/>
        <end position="82"/>
    </location>
</feature>
<evidence type="ECO:0000256" key="5">
    <source>
        <dbReference type="ARBA" id="ARBA00022490"/>
    </source>
</evidence>
<sequence>MRRREASDDEDGEGSDGRGKTTRRDSRVGIGSDGESDGQGGAQVYEDDEEFDAEEDDEELEAEEEVQEELEEEGAELEESADEERGRHGSIGKAESPAEGRPLGEPAGDGRRSGGEPVEYRGKNQVEEEEKKENEPYAVPTAGAFYMHDDRFQENGRGRHSKSIASVLFIEEGKKRKSTLLKFIIISFPRRMFGGRKLWDPKDDRAWVHDRFEEMNLQDAHYDEERRRSRGRFRGCGSGKRRGSDRGYARGSRSHAYYGDGGNQSRAPKTVRGRGPKRYEPLLKHNSEIPATQNKQSVKPQEPTANANAGRPSLQTSNVQPEPVVPRKQIFPSSLSSASPPFYPSGSSNQDISMSQKGNAQFGSANKTLSSSMQMEDNFSVSQSGSLSRGKMIVDSLAHDRSCVDDSPRRVAGKAVAGSPLQSSGFSLLSTNAAQSSNSRIQGRGVSIGGLPNNQSALSLDQAARISAQIQPPTVQQRPVQTPNQPALRISPQQLGQRPGSGNQASSSSQPQSTNSSEVGETDSPPGSSKSKTALIGRGKTSSQGTGRGSIQYSGAQVIGATGTVGLAHGDQSFPGTPALLPVMQFGGQHPGGLGVPAVGMALPGYVAQPQLGFGNSEMTWVPVLAGAAGALGASYCSPYIALDGSYIARPSGQTSSSVSSREASATKSASSWKSPQRSEIVNDEFGQHQNKPRRPIS</sequence>
<feature type="region of interest" description="Disordered" evidence="13">
    <location>
        <begin position="652"/>
        <end position="698"/>
    </location>
</feature>
<evidence type="ECO:0000256" key="4">
    <source>
        <dbReference type="ARBA" id="ARBA00022448"/>
    </source>
</evidence>
<feature type="compositionally biased region" description="Basic and acidic residues" evidence="13">
    <location>
        <begin position="277"/>
        <end position="287"/>
    </location>
</feature>
<feature type="compositionally biased region" description="Polar residues" evidence="13">
    <location>
        <begin position="540"/>
        <end position="549"/>
    </location>
</feature>
<evidence type="ECO:0000256" key="10">
    <source>
        <dbReference type="ARBA" id="ARBA00023161"/>
    </source>
</evidence>
<gene>
    <name evidence="15" type="ORF">COCNU_14G000840</name>
</gene>
<dbReference type="Proteomes" id="UP000797356">
    <property type="component" value="Chromosome 14"/>
</dbReference>